<reference evidence="2 3" key="1">
    <citation type="submission" date="2015-04" db="EMBL/GenBank/DDBJ databases">
        <authorList>
            <person name="Syromyatnikov M.Y."/>
            <person name="Popov V.N."/>
        </authorList>
    </citation>
    <scope>NUCLEOTIDE SEQUENCE [LARGE SCALE GENOMIC DNA]</scope>
</reference>
<dbReference type="AlphaFoldDB" id="A0A1J1HE23"/>
<proteinExistence type="predicted"/>
<name>A0A1J1HE23_9DIPT</name>
<dbReference type="EMBL" id="CVRI01000001">
    <property type="protein sequence ID" value="CRK86245.1"/>
    <property type="molecule type" value="Genomic_DNA"/>
</dbReference>
<accession>A0A1J1HE23</accession>
<sequence length="172" mass="20475">MFHQHGCHKQHQNQQQFASFGRCRRQQDQGRIHQHGCHKQQQDASFGTCRRQQDQGRGCFRMNSEQSSNHFASSTCYRRRESQTPVDHHQGFHGHRMQSHHHQRNFTHGPPGHAPPSYEGRNHSHRGFHAHHTHQNSHRCGSNERFQECPFKQRRHSFDDVLRNKHQCQRDC</sequence>
<evidence type="ECO:0000313" key="3">
    <source>
        <dbReference type="Proteomes" id="UP000183832"/>
    </source>
</evidence>
<gene>
    <name evidence="2" type="ORF">CLUMA_CG000219</name>
</gene>
<feature type="compositionally biased region" description="Basic residues" evidence="1">
    <location>
        <begin position="91"/>
        <end position="105"/>
    </location>
</feature>
<evidence type="ECO:0000256" key="1">
    <source>
        <dbReference type="SAM" id="MobiDB-lite"/>
    </source>
</evidence>
<dbReference type="Proteomes" id="UP000183832">
    <property type="component" value="Unassembled WGS sequence"/>
</dbReference>
<organism evidence="2 3">
    <name type="scientific">Clunio marinus</name>
    <dbReference type="NCBI Taxonomy" id="568069"/>
    <lineage>
        <taxon>Eukaryota</taxon>
        <taxon>Metazoa</taxon>
        <taxon>Ecdysozoa</taxon>
        <taxon>Arthropoda</taxon>
        <taxon>Hexapoda</taxon>
        <taxon>Insecta</taxon>
        <taxon>Pterygota</taxon>
        <taxon>Neoptera</taxon>
        <taxon>Endopterygota</taxon>
        <taxon>Diptera</taxon>
        <taxon>Nematocera</taxon>
        <taxon>Chironomoidea</taxon>
        <taxon>Chironomidae</taxon>
        <taxon>Clunio</taxon>
    </lineage>
</organism>
<keyword evidence="3" id="KW-1185">Reference proteome</keyword>
<protein>
    <submittedName>
        <fullName evidence="2">CLUMA_CG000219, isoform A</fullName>
    </submittedName>
</protein>
<feature type="compositionally biased region" description="Basic and acidic residues" evidence="1">
    <location>
        <begin position="78"/>
        <end position="90"/>
    </location>
</feature>
<feature type="region of interest" description="Disordered" evidence="1">
    <location>
        <begin position="71"/>
        <end position="123"/>
    </location>
</feature>
<evidence type="ECO:0000313" key="2">
    <source>
        <dbReference type="EMBL" id="CRK86245.1"/>
    </source>
</evidence>